<feature type="compositionally biased region" description="Basic and acidic residues" evidence="1">
    <location>
        <begin position="130"/>
        <end position="147"/>
    </location>
</feature>
<reference evidence="2" key="1">
    <citation type="submission" date="2021-02" db="EMBL/GenBank/DDBJ databases">
        <title>Draft genome sequence of Microbispora sp. RL4-1S isolated from rice leaves in Thailand.</title>
        <authorList>
            <person name="Muangham S."/>
            <person name="Duangmal K."/>
        </authorList>
    </citation>
    <scope>NUCLEOTIDE SEQUENCE</scope>
    <source>
        <strain evidence="2">RL4-1S</strain>
    </source>
</reference>
<protein>
    <submittedName>
        <fullName evidence="2">Uncharacterized protein</fullName>
    </submittedName>
</protein>
<evidence type="ECO:0000313" key="2">
    <source>
        <dbReference type="EMBL" id="MBP2707895.1"/>
    </source>
</evidence>
<comment type="caution">
    <text evidence="2">The sequence shown here is derived from an EMBL/GenBank/DDBJ whole genome shotgun (WGS) entry which is preliminary data.</text>
</comment>
<evidence type="ECO:0000256" key="1">
    <source>
        <dbReference type="SAM" id="MobiDB-lite"/>
    </source>
</evidence>
<name>A0A940WV07_9ACTN</name>
<dbReference type="RefSeq" id="WP_210159156.1">
    <property type="nucleotide sequence ID" value="NZ_JAFCNB010000024.1"/>
</dbReference>
<dbReference type="AlphaFoldDB" id="A0A940WV07"/>
<accession>A0A940WV07</accession>
<gene>
    <name evidence="2" type="ORF">JOL79_29355</name>
</gene>
<organism evidence="2 3">
    <name type="scientific">Microbispora oryzae</name>
    <dbReference type="NCBI Taxonomy" id="2806554"/>
    <lineage>
        <taxon>Bacteria</taxon>
        <taxon>Bacillati</taxon>
        <taxon>Actinomycetota</taxon>
        <taxon>Actinomycetes</taxon>
        <taxon>Streptosporangiales</taxon>
        <taxon>Streptosporangiaceae</taxon>
        <taxon>Microbispora</taxon>
    </lineage>
</organism>
<sequence length="147" mass="15926">MDVTRVAAEVTPWVVSAAGAYGGAVLARTQEEAAEATVRWGRRVLVRMFGERAEGEDVPEELADVLADPDDTDAVAALRLRIRKTLAADPAFAVELARAAGEARVTMTNNSYGRSRQFNVGHGTINVNAHEIEPEGDRGRRPGDDRR</sequence>
<evidence type="ECO:0000313" key="3">
    <source>
        <dbReference type="Proteomes" id="UP000674234"/>
    </source>
</evidence>
<proteinExistence type="predicted"/>
<dbReference type="EMBL" id="JAFCNB010000024">
    <property type="protein sequence ID" value="MBP2707895.1"/>
    <property type="molecule type" value="Genomic_DNA"/>
</dbReference>
<feature type="region of interest" description="Disordered" evidence="1">
    <location>
        <begin position="128"/>
        <end position="147"/>
    </location>
</feature>
<dbReference type="Proteomes" id="UP000674234">
    <property type="component" value="Unassembled WGS sequence"/>
</dbReference>
<keyword evidence="3" id="KW-1185">Reference proteome</keyword>